<feature type="region of interest" description="Disordered" evidence="9">
    <location>
        <begin position="338"/>
        <end position="415"/>
    </location>
</feature>
<dbReference type="InterPro" id="IPR029052">
    <property type="entry name" value="Metallo-depent_PP-like"/>
</dbReference>
<sequence length="415" mass="46019">MDADRIQFEAIFQFYSNLFNTDVKEYTTRNRQLSLPIIPQKIMILLLHAAIQIFKNEPVTLRTSGPVIVVGDLHGQVLDLIRILKVRGPPPNTHYIFLGDLVDRGQFSTETVTLVLVMKVLWPNEVILLRGNHEFDELCKIGGFGTEITNIYSSDEISGLFSLAFGCIPIACIVNKSIVCLHGGIGPTVKRLSDIDKMPRPLYAFPDGPVTDILWSDPSDVVEMFRTSSRGSGALFGELALTMFLEQEGLDLLVRGHQCVSTGVAASLNGKCVTVFSASNYCGISGNKSGILVINAENVISHEEFDPLSLLYRAEVKFLQSKSPTAFIVPIEMVTLSIPQNSPPENKQRGTARASRPQRSSLQIKKLDPVCHTGRDEIRSPLIRSPPQRRSKSIARTKYERGKPPVPLPSLKKRR</sequence>
<dbReference type="PROSITE" id="PS00125">
    <property type="entry name" value="SER_THR_PHOSPHATASE"/>
    <property type="match status" value="1"/>
</dbReference>
<dbReference type="PANTHER" id="PTHR11668:SF300">
    <property type="entry name" value="SERINE_THREONINE-PROTEIN PHOSPHATASE"/>
    <property type="match status" value="1"/>
</dbReference>
<evidence type="ECO:0000256" key="2">
    <source>
        <dbReference type="ARBA" id="ARBA00022723"/>
    </source>
</evidence>
<dbReference type="OrthoDB" id="10267127at2759"/>
<keyword evidence="2" id="KW-0479">Metal-binding</keyword>
<dbReference type="PANTHER" id="PTHR11668">
    <property type="entry name" value="SERINE/THREONINE PROTEIN PHOSPHATASE"/>
    <property type="match status" value="1"/>
</dbReference>
<evidence type="ECO:0000256" key="4">
    <source>
        <dbReference type="ARBA" id="ARBA00022912"/>
    </source>
</evidence>
<keyword evidence="5" id="KW-0464">Manganese</keyword>
<dbReference type="GO" id="GO:0005634">
    <property type="term" value="C:nucleus"/>
    <property type="evidence" value="ECO:0007669"/>
    <property type="project" value="TreeGrafter"/>
</dbReference>
<dbReference type="RefSeq" id="XP_068365426.1">
    <property type="nucleotide sequence ID" value="XM_068499907.1"/>
</dbReference>
<keyword evidence="4" id="KW-0904">Protein phosphatase</keyword>
<dbReference type="GO" id="GO:0005737">
    <property type="term" value="C:cytoplasm"/>
    <property type="evidence" value="ECO:0007669"/>
    <property type="project" value="TreeGrafter"/>
</dbReference>
<dbReference type="Pfam" id="PF00149">
    <property type="entry name" value="Metallophos"/>
    <property type="match status" value="1"/>
</dbReference>
<gene>
    <name evidence="11" type="ORF">TRFO_17986</name>
</gene>
<evidence type="ECO:0000313" key="12">
    <source>
        <dbReference type="Proteomes" id="UP000179807"/>
    </source>
</evidence>
<proteinExistence type="inferred from homology"/>
<feature type="compositionally biased region" description="Basic and acidic residues" evidence="9">
    <location>
        <begin position="365"/>
        <end position="379"/>
    </location>
</feature>
<name>A0A1J4KMC1_9EUKA</name>
<dbReference type="VEuPathDB" id="TrichDB:TRFO_17986"/>
<comment type="similarity">
    <text evidence="8">Belongs to the PPP phosphatase family.</text>
</comment>
<feature type="domain" description="Serine/threonine specific protein phosphatases" evidence="10">
    <location>
        <begin position="129"/>
        <end position="134"/>
    </location>
</feature>
<dbReference type="GeneID" id="94834611"/>
<dbReference type="SUPFAM" id="SSF56300">
    <property type="entry name" value="Metallo-dependent phosphatases"/>
    <property type="match status" value="1"/>
</dbReference>
<dbReference type="EMBL" id="MLAK01000567">
    <property type="protein sequence ID" value="OHT12290.1"/>
    <property type="molecule type" value="Genomic_DNA"/>
</dbReference>
<dbReference type="AlphaFoldDB" id="A0A1J4KMC1"/>
<dbReference type="InterPro" id="IPR004843">
    <property type="entry name" value="Calcineurin-like_PHP"/>
</dbReference>
<evidence type="ECO:0000256" key="6">
    <source>
        <dbReference type="ARBA" id="ARBA00047761"/>
    </source>
</evidence>
<dbReference type="GO" id="GO:0046872">
    <property type="term" value="F:metal ion binding"/>
    <property type="evidence" value="ECO:0007669"/>
    <property type="project" value="UniProtKB-KW"/>
</dbReference>
<dbReference type="CDD" id="cd00144">
    <property type="entry name" value="MPP_PPP_family"/>
    <property type="match status" value="1"/>
</dbReference>
<organism evidence="11 12">
    <name type="scientific">Tritrichomonas foetus</name>
    <dbReference type="NCBI Taxonomy" id="1144522"/>
    <lineage>
        <taxon>Eukaryota</taxon>
        <taxon>Metamonada</taxon>
        <taxon>Parabasalia</taxon>
        <taxon>Tritrichomonadida</taxon>
        <taxon>Tritrichomonadidae</taxon>
        <taxon>Tritrichomonas</taxon>
    </lineage>
</organism>
<dbReference type="Gene3D" id="3.60.21.10">
    <property type="match status" value="1"/>
</dbReference>
<evidence type="ECO:0000259" key="10">
    <source>
        <dbReference type="PROSITE" id="PS00125"/>
    </source>
</evidence>
<comment type="caution">
    <text evidence="11">The sequence shown here is derived from an EMBL/GenBank/DDBJ whole genome shotgun (WGS) entry which is preliminary data.</text>
</comment>
<evidence type="ECO:0000256" key="7">
    <source>
        <dbReference type="ARBA" id="ARBA00048336"/>
    </source>
</evidence>
<dbReference type="PRINTS" id="PR00114">
    <property type="entry name" value="STPHPHTASE"/>
</dbReference>
<comment type="cofactor">
    <cofactor evidence="1">
        <name>Mn(2+)</name>
        <dbReference type="ChEBI" id="CHEBI:29035"/>
    </cofactor>
</comment>
<dbReference type="GO" id="GO:0004722">
    <property type="term" value="F:protein serine/threonine phosphatase activity"/>
    <property type="evidence" value="ECO:0007669"/>
    <property type="project" value="UniProtKB-EC"/>
</dbReference>
<evidence type="ECO:0000256" key="8">
    <source>
        <dbReference type="RuleBase" id="RU004273"/>
    </source>
</evidence>
<comment type="catalytic activity">
    <reaction evidence="6">
        <text>O-phospho-L-seryl-[protein] + H2O = L-seryl-[protein] + phosphate</text>
        <dbReference type="Rhea" id="RHEA:20629"/>
        <dbReference type="Rhea" id="RHEA-COMP:9863"/>
        <dbReference type="Rhea" id="RHEA-COMP:11604"/>
        <dbReference type="ChEBI" id="CHEBI:15377"/>
        <dbReference type="ChEBI" id="CHEBI:29999"/>
        <dbReference type="ChEBI" id="CHEBI:43474"/>
        <dbReference type="ChEBI" id="CHEBI:83421"/>
        <dbReference type="EC" id="3.1.3.16"/>
    </reaction>
</comment>
<evidence type="ECO:0000313" key="11">
    <source>
        <dbReference type="EMBL" id="OHT12290.1"/>
    </source>
</evidence>
<comment type="catalytic activity">
    <reaction evidence="7 8">
        <text>O-phospho-L-threonyl-[protein] + H2O = L-threonyl-[protein] + phosphate</text>
        <dbReference type="Rhea" id="RHEA:47004"/>
        <dbReference type="Rhea" id="RHEA-COMP:11060"/>
        <dbReference type="Rhea" id="RHEA-COMP:11605"/>
        <dbReference type="ChEBI" id="CHEBI:15377"/>
        <dbReference type="ChEBI" id="CHEBI:30013"/>
        <dbReference type="ChEBI" id="CHEBI:43474"/>
        <dbReference type="ChEBI" id="CHEBI:61977"/>
        <dbReference type="EC" id="3.1.3.16"/>
    </reaction>
</comment>
<evidence type="ECO:0000256" key="1">
    <source>
        <dbReference type="ARBA" id="ARBA00001936"/>
    </source>
</evidence>
<accession>A0A1J4KMC1</accession>
<dbReference type="SMART" id="SM00156">
    <property type="entry name" value="PP2Ac"/>
    <property type="match status" value="1"/>
</dbReference>
<dbReference type="Proteomes" id="UP000179807">
    <property type="component" value="Unassembled WGS sequence"/>
</dbReference>
<dbReference type="EC" id="3.1.3.16" evidence="8"/>
<evidence type="ECO:0000256" key="9">
    <source>
        <dbReference type="SAM" id="MobiDB-lite"/>
    </source>
</evidence>
<keyword evidence="3 8" id="KW-0378">Hydrolase</keyword>
<keyword evidence="12" id="KW-1185">Reference proteome</keyword>
<reference evidence="11" key="1">
    <citation type="submission" date="2016-10" db="EMBL/GenBank/DDBJ databases">
        <authorList>
            <person name="Benchimol M."/>
            <person name="Almeida L.G."/>
            <person name="Vasconcelos A.T."/>
            <person name="Perreira-Neves A."/>
            <person name="Rosa I.A."/>
            <person name="Tasca T."/>
            <person name="Bogo M.R."/>
            <person name="de Souza W."/>
        </authorList>
    </citation>
    <scope>NUCLEOTIDE SEQUENCE [LARGE SCALE GENOMIC DNA]</scope>
    <source>
        <strain evidence="11">K</strain>
    </source>
</reference>
<dbReference type="InterPro" id="IPR050341">
    <property type="entry name" value="PP1_catalytic_subunit"/>
</dbReference>
<dbReference type="InterPro" id="IPR006186">
    <property type="entry name" value="Ser/Thr-sp_prot-phosphatase"/>
</dbReference>
<evidence type="ECO:0000256" key="3">
    <source>
        <dbReference type="ARBA" id="ARBA00022801"/>
    </source>
</evidence>
<evidence type="ECO:0000256" key="5">
    <source>
        <dbReference type="ARBA" id="ARBA00023211"/>
    </source>
</evidence>
<protein>
    <recommendedName>
        <fullName evidence="8">Serine/threonine-protein phosphatase</fullName>
        <ecNumber evidence="8">3.1.3.16</ecNumber>
    </recommendedName>
</protein>